<organism evidence="1 2">
    <name type="scientific">Dreissena polymorpha</name>
    <name type="common">Zebra mussel</name>
    <name type="synonym">Mytilus polymorpha</name>
    <dbReference type="NCBI Taxonomy" id="45954"/>
    <lineage>
        <taxon>Eukaryota</taxon>
        <taxon>Metazoa</taxon>
        <taxon>Spiralia</taxon>
        <taxon>Lophotrochozoa</taxon>
        <taxon>Mollusca</taxon>
        <taxon>Bivalvia</taxon>
        <taxon>Autobranchia</taxon>
        <taxon>Heteroconchia</taxon>
        <taxon>Euheterodonta</taxon>
        <taxon>Imparidentia</taxon>
        <taxon>Neoheterodontei</taxon>
        <taxon>Myida</taxon>
        <taxon>Dreissenoidea</taxon>
        <taxon>Dreissenidae</taxon>
        <taxon>Dreissena</taxon>
    </lineage>
</organism>
<comment type="caution">
    <text evidence="1">The sequence shown here is derived from an EMBL/GenBank/DDBJ whole genome shotgun (WGS) entry which is preliminary data.</text>
</comment>
<name>A0A9D4H9M2_DREPO</name>
<evidence type="ECO:0000313" key="2">
    <source>
        <dbReference type="Proteomes" id="UP000828390"/>
    </source>
</evidence>
<reference evidence="1" key="1">
    <citation type="journal article" date="2019" name="bioRxiv">
        <title>The Genome of the Zebra Mussel, Dreissena polymorpha: A Resource for Invasive Species Research.</title>
        <authorList>
            <person name="McCartney M.A."/>
            <person name="Auch B."/>
            <person name="Kono T."/>
            <person name="Mallez S."/>
            <person name="Zhang Y."/>
            <person name="Obille A."/>
            <person name="Becker A."/>
            <person name="Abrahante J.E."/>
            <person name="Garbe J."/>
            <person name="Badalamenti J.P."/>
            <person name="Herman A."/>
            <person name="Mangelson H."/>
            <person name="Liachko I."/>
            <person name="Sullivan S."/>
            <person name="Sone E.D."/>
            <person name="Koren S."/>
            <person name="Silverstein K.A.T."/>
            <person name="Beckman K.B."/>
            <person name="Gohl D.M."/>
        </authorList>
    </citation>
    <scope>NUCLEOTIDE SEQUENCE</scope>
    <source>
        <strain evidence="1">Duluth1</strain>
        <tissue evidence="1">Whole animal</tissue>
    </source>
</reference>
<dbReference type="EMBL" id="JAIWYP010000004">
    <property type="protein sequence ID" value="KAH3829978.1"/>
    <property type="molecule type" value="Genomic_DNA"/>
</dbReference>
<proteinExistence type="predicted"/>
<protein>
    <submittedName>
        <fullName evidence="1">Uncharacterized protein</fullName>
    </submittedName>
</protein>
<sequence>MQSSRPASTLVQSRQELYPVCLRDCTSVQASLETRLPHMADKTHDLFTQRCLYDCNSTTYRYLLT</sequence>
<accession>A0A9D4H9M2</accession>
<evidence type="ECO:0000313" key="1">
    <source>
        <dbReference type="EMBL" id="KAH3829978.1"/>
    </source>
</evidence>
<gene>
    <name evidence="1" type="ORF">DPMN_103212</name>
</gene>
<reference evidence="1" key="2">
    <citation type="submission" date="2020-11" db="EMBL/GenBank/DDBJ databases">
        <authorList>
            <person name="McCartney M.A."/>
            <person name="Auch B."/>
            <person name="Kono T."/>
            <person name="Mallez S."/>
            <person name="Becker A."/>
            <person name="Gohl D.M."/>
            <person name="Silverstein K.A.T."/>
            <person name="Koren S."/>
            <person name="Bechman K.B."/>
            <person name="Herman A."/>
            <person name="Abrahante J.E."/>
            <person name="Garbe J."/>
        </authorList>
    </citation>
    <scope>NUCLEOTIDE SEQUENCE</scope>
    <source>
        <strain evidence="1">Duluth1</strain>
        <tissue evidence="1">Whole animal</tissue>
    </source>
</reference>
<dbReference type="Proteomes" id="UP000828390">
    <property type="component" value="Unassembled WGS sequence"/>
</dbReference>
<keyword evidence="2" id="KW-1185">Reference proteome</keyword>
<dbReference type="AlphaFoldDB" id="A0A9D4H9M2"/>